<accession>A0A1B1U3M1</accession>
<dbReference type="PROSITE" id="PS51353">
    <property type="entry name" value="ARSC"/>
    <property type="match status" value="1"/>
</dbReference>
<reference evidence="4" key="1">
    <citation type="submission" date="2016-07" db="EMBL/GenBank/DDBJ databases">
        <authorList>
            <person name="Florea S."/>
            <person name="Webb J.S."/>
            <person name="Jaromczyk J."/>
            <person name="Schardl C.L."/>
        </authorList>
    </citation>
    <scope>NUCLEOTIDE SEQUENCE [LARGE SCALE GENOMIC DNA]</scope>
    <source>
        <strain evidence="4">MIT 01-6242</strain>
    </source>
</reference>
<sequence length="112" mass="13087">MMKVWGIKNCQSVKKALEVLERKNIAYVFIDYKKNPPSAAQIGQWVQQVGIDIVLNVKGKTYRDLQLKDKNLSLDAKIAMMCEYPTLIKRPILEKDEEVYFGFDEQKYEEIL</sequence>
<dbReference type="Pfam" id="PF03960">
    <property type="entry name" value="ArsC"/>
    <property type="match status" value="1"/>
</dbReference>
<keyword evidence="4" id="KW-1185">Reference proteome</keyword>
<name>A0A1B1U3M1_9HELI</name>
<proteinExistence type="inferred from homology"/>
<dbReference type="OrthoDB" id="9803749at2"/>
<dbReference type="PANTHER" id="PTHR30041:SF8">
    <property type="entry name" value="PROTEIN YFFB"/>
    <property type="match status" value="1"/>
</dbReference>
<dbReference type="NCBIfam" id="TIGR01617">
    <property type="entry name" value="arsC_related"/>
    <property type="match status" value="1"/>
</dbReference>
<organism evidence="3 4">
    <name type="scientific">Helicobacter enhydrae</name>
    <dbReference type="NCBI Taxonomy" id="222136"/>
    <lineage>
        <taxon>Bacteria</taxon>
        <taxon>Pseudomonadati</taxon>
        <taxon>Campylobacterota</taxon>
        <taxon>Epsilonproteobacteria</taxon>
        <taxon>Campylobacterales</taxon>
        <taxon>Helicobacteraceae</taxon>
        <taxon>Helicobacter</taxon>
    </lineage>
</organism>
<dbReference type="InterPro" id="IPR036249">
    <property type="entry name" value="Thioredoxin-like_sf"/>
</dbReference>
<evidence type="ECO:0000313" key="4">
    <source>
        <dbReference type="Proteomes" id="UP000092884"/>
    </source>
</evidence>
<dbReference type="InterPro" id="IPR006504">
    <property type="entry name" value="Tscrpt_reg_Spx/MgsR"/>
</dbReference>
<dbReference type="STRING" id="222136.BBW65_00365"/>
<dbReference type="EMBL" id="CP016503">
    <property type="protein sequence ID" value="ANV97367.1"/>
    <property type="molecule type" value="Genomic_DNA"/>
</dbReference>
<dbReference type="AlphaFoldDB" id="A0A1B1U3M1"/>
<dbReference type="Gene3D" id="3.40.30.10">
    <property type="entry name" value="Glutaredoxin"/>
    <property type="match status" value="1"/>
</dbReference>
<dbReference type="SUPFAM" id="SSF52833">
    <property type="entry name" value="Thioredoxin-like"/>
    <property type="match status" value="1"/>
</dbReference>
<evidence type="ECO:0000313" key="3">
    <source>
        <dbReference type="EMBL" id="ANV97367.1"/>
    </source>
</evidence>
<evidence type="ECO:0000256" key="1">
    <source>
        <dbReference type="ARBA" id="ARBA00007198"/>
    </source>
</evidence>
<dbReference type="PANTHER" id="PTHR30041">
    <property type="entry name" value="ARSENATE REDUCTASE"/>
    <property type="match status" value="1"/>
</dbReference>
<gene>
    <name evidence="3" type="ORF">BBW65_00365</name>
</gene>
<dbReference type="InterPro" id="IPR006660">
    <property type="entry name" value="Arsenate_reductase-like"/>
</dbReference>
<dbReference type="KEGG" id="het:BBW65_00365"/>
<evidence type="ECO:0000256" key="2">
    <source>
        <dbReference type="PROSITE-ProRule" id="PRU01282"/>
    </source>
</evidence>
<protein>
    <submittedName>
        <fullName evidence="3">Arsenate reductase family protein</fullName>
    </submittedName>
</protein>
<dbReference type="Proteomes" id="UP000092884">
    <property type="component" value="Chromosome"/>
</dbReference>
<comment type="similarity">
    <text evidence="1 2">Belongs to the ArsC family.</text>
</comment>